<evidence type="ECO:0000313" key="5">
    <source>
        <dbReference type="Proteomes" id="UP001596004"/>
    </source>
</evidence>
<dbReference type="EMBL" id="JBHSFP010000005">
    <property type="protein sequence ID" value="MFC4531115.1"/>
    <property type="molecule type" value="Genomic_DNA"/>
</dbReference>
<evidence type="ECO:0000259" key="3">
    <source>
        <dbReference type="Pfam" id="PF01494"/>
    </source>
</evidence>
<dbReference type="PANTHER" id="PTHR43747:SF5">
    <property type="entry name" value="FAD-BINDING DOMAIN-CONTAINING PROTEIN"/>
    <property type="match status" value="1"/>
</dbReference>
<gene>
    <name evidence="4" type="ORF">ACFO60_10110</name>
</gene>
<name>A0ABV9CEC9_9ACTN</name>
<evidence type="ECO:0000313" key="4">
    <source>
        <dbReference type="EMBL" id="MFC4531115.1"/>
    </source>
</evidence>
<dbReference type="InterPro" id="IPR002938">
    <property type="entry name" value="FAD-bd"/>
</dbReference>
<comment type="similarity">
    <text evidence="2">Belongs to the flavin-dependent halogenase family. Bacterial tryptophan halogenase subfamily.</text>
</comment>
<dbReference type="InterPro" id="IPR036188">
    <property type="entry name" value="FAD/NAD-bd_sf"/>
</dbReference>
<protein>
    <submittedName>
        <fullName evidence="4">NAD(P)/FAD-dependent oxidoreductase</fullName>
        <ecNumber evidence="4">1.-.-.-</ecNumber>
    </submittedName>
</protein>
<keyword evidence="1 4" id="KW-0560">Oxidoreductase</keyword>
<dbReference type="SUPFAM" id="SSF51905">
    <property type="entry name" value="FAD/NAD(P)-binding domain"/>
    <property type="match status" value="1"/>
</dbReference>
<sequence length="395" mass="43403">MYDVIVVGARCAGSPAAMLLARAGYRVLLLEKARFPRDKLSTHYLHQPGVAKLGQWGVLDDVVATGCPPIDGIVYQVDDVRLEGCSWAVDGYRTAYAPRRHRLDPVLAEAAAAAGAEFRQGCQVEELVFDGGRVAGVRFKTADGRFEERARLVIGADGMRSTVAALTGARTTAEDAPRSCVYFSYFEDLPATFEVYARPRRLVGTVPTNDGRTLVGAYFPQAEFERIRGDAMTAYLESVRTTAPELHERMRSARRAERLYGTGDQRNFFRQAAGPGWVLLGDAGYHKDSIGNSGITDAFLQVQMLVDRIGGDLADPARLDAALARFGEDRDEHFTGVYHGTLRAAELSIQPERVTMLRAIAGRQDLVDRYFSTLSGACEIDDFYTDELFDALALV</sequence>
<evidence type="ECO:0000256" key="1">
    <source>
        <dbReference type="ARBA" id="ARBA00023002"/>
    </source>
</evidence>
<accession>A0ABV9CEC9</accession>
<dbReference type="Gene3D" id="3.50.50.60">
    <property type="entry name" value="FAD/NAD(P)-binding domain"/>
    <property type="match status" value="1"/>
</dbReference>
<organism evidence="4 5">
    <name type="scientific">Sphaerisporangium dianthi</name>
    <dbReference type="NCBI Taxonomy" id="1436120"/>
    <lineage>
        <taxon>Bacteria</taxon>
        <taxon>Bacillati</taxon>
        <taxon>Actinomycetota</taxon>
        <taxon>Actinomycetes</taxon>
        <taxon>Streptosporangiales</taxon>
        <taxon>Streptosporangiaceae</taxon>
        <taxon>Sphaerisporangium</taxon>
    </lineage>
</organism>
<reference evidence="5" key="1">
    <citation type="journal article" date="2019" name="Int. J. Syst. Evol. Microbiol.">
        <title>The Global Catalogue of Microorganisms (GCM) 10K type strain sequencing project: providing services to taxonomists for standard genome sequencing and annotation.</title>
        <authorList>
            <consortium name="The Broad Institute Genomics Platform"/>
            <consortium name="The Broad Institute Genome Sequencing Center for Infectious Disease"/>
            <person name="Wu L."/>
            <person name="Ma J."/>
        </authorList>
    </citation>
    <scope>NUCLEOTIDE SEQUENCE [LARGE SCALE GENOMIC DNA]</scope>
    <source>
        <strain evidence="5">CGMCC 4.7132</strain>
    </source>
</reference>
<keyword evidence="5" id="KW-1185">Reference proteome</keyword>
<dbReference type="Proteomes" id="UP001596004">
    <property type="component" value="Unassembled WGS sequence"/>
</dbReference>
<dbReference type="PANTHER" id="PTHR43747">
    <property type="entry name" value="FAD-BINDING PROTEIN"/>
    <property type="match status" value="1"/>
</dbReference>
<evidence type="ECO:0000256" key="2">
    <source>
        <dbReference type="ARBA" id="ARBA00038396"/>
    </source>
</evidence>
<proteinExistence type="inferred from homology"/>
<dbReference type="PRINTS" id="PR00420">
    <property type="entry name" value="RNGMNOXGNASE"/>
</dbReference>
<comment type="caution">
    <text evidence="4">The sequence shown here is derived from an EMBL/GenBank/DDBJ whole genome shotgun (WGS) entry which is preliminary data.</text>
</comment>
<dbReference type="EC" id="1.-.-.-" evidence="4"/>
<dbReference type="InterPro" id="IPR050816">
    <property type="entry name" value="Flavin-dep_Halogenase_NPB"/>
</dbReference>
<dbReference type="Pfam" id="PF01494">
    <property type="entry name" value="FAD_binding_3"/>
    <property type="match status" value="1"/>
</dbReference>
<feature type="domain" description="FAD-binding" evidence="3">
    <location>
        <begin position="2"/>
        <end position="321"/>
    </location>
</feature>
<dbReference type="RefSeq" id="WP_380839446.1">
    <property type="nucleotide sequence ID" value="NZ_JBHSFP010000005.1"/>
</dbReference>
<dbReference type="GO" id="GO:0016491">
    <property type="term" value="F:oxidoreductase activity"/>
    <property type="evidence" value="ECO:0007669"/>
    <property type="project" value="UniProtKB-KW"/>
</dbReference>